<feature type="transmembrane region" description="Helical" evidence="12">
    <location>
        <begin position="775"/>
        <end position="795"/>
    </location>
</feature>
<evidence type="ECO:0000256" key="6">
    <source>
        <dbReference type="ARBA" id="ARBA00022781"/>
    </source>
</evidence>
<evidence type="ECO:0000256" key="3">
    <source>
        <dbReference type="ARBA" id="ARBA00022448"/>
    </source>
</evidence>
<feature type="transmembrane region" description="Helical" evidence="12">
    <location>
        <begin position="830"/>
        <end position="850"/>
    </location>
</feature>
<feature type="region of interest" description="Disordered" evidence="11">
    <location>
        <begin position="1"/>
        <end position="21"/>
    </location>
</feature>
<evidence type="ECO:0000256" key="2">
    <source>
        <dbReference type="ARBA" id="ARBA00006513"/>
    </source>
</evidence>
<evidence type="ECO:0000313" key="13">
    <source>
        <dbReference type="EMBL" id="KAF7391399.1"/>
    </source>
</evidence>
<evidence type="ECO:0000256" key="9">
    <source>
        <dbReference type="ARBA" id="ARBA00023136"/>
    </source>
</evidence>
<feature type="transmembrane region" description="Helical" evidence="12">
    <location>
        <begin position="634"/>
        <end position="652"/>
    </location>
</feature>
<keyword evidence="14" id="KW-1185">Reference proteome</keyword>
<dbReference type="EMBL" id="JACSEA010000010">
    <property type="protein sequence ID" value="KAF7391399.1"/>
    <property type="molecule type" value="Genomic_DNA"/>
</dbReference>
<comment type="subcellular location">
    <subcellularLocation>
        <location evidence="1">Cell membrane</location>
        <topology evidence="1">Multi-pass membrane protein</topology>
    </subcellularLocation>
</comment>
<comment type="caution">
    <text evidence="13">The sequence shown here is derived from an EMBL/GenBank/DDBJ whole genome shotgun (WGS) entry which is preliminary data.</text>
</comment>
<dbReference type="Proteomes" id="UP000614350">
    <property type="component" value="Unassembled WGS sequence"/>
</dbReference>
<feature type="region of interest" description="Disordered" evidence="11">
    <location>
        <begin position="936"/>
        <end position="961"/>
    </location>
</feature>
<dbReference type="Pfam" id="PF03189">
    <property type="entry name" value="Otopetrin"/>
    <property type="match status" value="2"/>
</dbReference>
<sequence>MSRTMLQPIEESTSGKSVQRYYRSEARSGSVRRPVRLIVQRVTSRPVAIMVAELTDIYTTNVERKAVGDTRDRLWRRPKWIETATREPIYSVLDVNEPASARADHLASACPERNPLVVVISAVKDVYEPKAPDQCPKSIKGYDTNAIRFDLEEGAVYSVVEKGKKVNRSIRSIGKTQRDEGAQRWLRVTSRRSLSGASRLYRFDEMYDNENDTEDRKDDGEENGEENGQENEEDDDKDFHPTVSHSRLTAVAVPRGIVGLVGPYRVYQNPNEKREYMLREEELVEDIVDSVSDIAVSRKNWSGEPHRRAKWKIREDDEETLVPDIRRLPSFQEYEINGPTEEQTDKVGLDMSEWKMVDERCLEHETEDSKFRSNGFAEKVEGILSGKEERIAVAVAVDTSGISSEDAPSNEEKASNEQQDKDSLNETASTAGGNVEGVPSGTPGRGERNKENESAAVQLSSSSPPSRSLVSRILARARSPNDLLDHTEPFSQLWIVLSNVYGELVIVLMMALCLAEVMDTPVPLLSLQGIFLMYLYVGSIAVIIGIYIWVLFDSCASLNGTRTGIDDVEIGGTSITRFGSLKRAHISRARTAPTSFYIRVGALLFGLATLVFNGLEMAMHSMMQGAECLSDVVFAHPVLHGLFTFLQMHFLFVNSQVLVERFGLAARFGFTHLAATNIAVWARLVIWDSAQEWTYFVYLAQRGSQTSASTLNLRGFPGSLTRHSRDLSVDSTPEDGSIFKPYRPISNEQISQVIALQECLNTNTLGQLWTSSLPFLYPFIVQFSLIAAAVTFVMGQNVGRSRVPLKQKFHGGKDLTSHARVGCDGSSKGLFLGILCMVAGIVVILIFLVVREDEHFSTVTLSWLTCGTLIGILALSGLMTSTGLIQIRQMPVVTRAPAALDSLLSNVAIFGVQLYSIFTIVVCACSLALLEAETEDEEENDEGSSFSFGTSENGGQAQEGNARQTRGRHIMLLSASILQLIQCFAQSTLIAETSRRSCITRFQMLAKPGRQVITFLLFSNAVLWAFDTVITQNWISQELQLRFFGVLVWGILSRIGLPKLLQGSQNPPCPHYSHYRERMLVDVKDEDKEISRMMEKIPKRSLCRNTLTLPSRHFIPYIDSSSWLYVDSNPIFHVATPATCTQYLEYAMPPPKRKIPRRHHHHRRRHRHHRQYHERHRRVMSDPGRGTWNPLDNSFQTKQRRRGFSFSEYINDVPAPTEETPIIHRNGEDKILPFEETSASTFRKVPWHPNLHMLKIRRT</sequence>
<feature type="transmembrane region" description="Helical" evidence="12">
    <location>
        <begin position="906"/>
        <end position="930"/>
    </location>
</feature>
<dbReference type="InterPro" id="IPR004878">
    <property type="entry name" value="Otopetrin"/>
</dbReference>
<feature type="transmembrane region" description="Helical" evidence="12">
    <location>
        <begin position="970"/>
        <end position="991"/>
    </location>
</feature>
<gene>
    <name evidence="13" type="ORF">HZH66_009879</name>
</gene>
<dbReference type="AlphaFoldDB" id="A0A834N1C1"/>
<feature type="region of interest" description="Disordered" evidence="11">
    <location>
        <begin position="1150"/>
        <end position="1194"/>
    </location>
</feature>
<keyword evidence="10" id="KW-0407">Ion channel</keyword>
<feature type="transmembrane region" description="Helical" evidence="12">
    <location>
        <begin position="862"/>
        <end position="885"/>
    </location>
</feature>
<feature type="transmembrane region" description="Helical" evidence="12">
    <location>
        <begin position="664"/>
        <end position="686"/>
    </location>
</feature>
<keyword evidence="7 12" id="KW-1133">Transmembrane helix</keyword>
<feature type="region of interest" description="Disordered" evidence="11">
    <location>
        <begin position="205"/>
        <end position="241"/>
    </location>
</feature>
<dbReference type="PANTHER" id="PTHR21522:SF32">
    <property type="entry name" value="OTOPETRIN-2"/>
    <property type="match status" value="1"/>
</dbReference>
<feature type="compositionally biased region" description="Acidic residues" evidence="11">
    <location>
        <begin position="220"/>
        <end position="236"/>
    </location>
</feature>
<keyword evidence="4" id="KW-1003">Cell membrane</keyword>
<feature type="transmembrane region" description="Helical" evidence="12">
    <location>
        <begin position="1012"/>
        <end position="1035"/>
    </location>
</feature>
<feature type="transmembrane region" description="Helical" evidence="12">
    <location>
        <begin position="530"/>
        <end position="552"/>
    </location>
</feature>
<name>A0A834N1C1_VESVU</name>
<dbReference type="GO" id="GO:0015252">
    <property type="term" value="F:proton channel activity"/>
    <property type="evidence" value="ECO:0007669"/>
    <property type="project" value="InterPro"/>
</dbReference>
<evidence type="ECO:0000313" key="14">
    <source>
        <dbReference type="Proteomes" id="UP000614350"/>
    </source>
</evidence>
<reference evidence="13" key="1">
    <citation type="journal article" date="2020" name="G3 (Bethesda)">
        <title>High-Quality Assemblies for Three Invasive Social Wasps from the &lt;i&gt;Vespula&lt;/i&gt; Genus.</title>
        <authorList>
            <person name="Harrop T.W.R."/>
            <person name="Guhlin J."/>
            <person name="McLaughlin G.M."/>
            <person name="Permina E."/>
            <person name="Stockwell P."/>
            <person name="Gilligan J."/>
            <person name="Le Lec M.F."/>
            <person name="Gruber M.A.M."/>
            <person name="Quinn O."/>
            <person name="Lovegrove M."/>
            <person name="Duncan E.J."/>
            <person name="Remnant E.J."/>
            <person name="Van Eeckhoven J."/>
            <person name="Graham B."/>
            <person name="Knapp R.A."/>
            <person name="Langford K.W."/>
            <person name="Kronenberg Z."/>
            <person name="Press M.O."/>
            <person name="Eacker S.M."/>
            <person name="Wilson-Rankin E.E."/>
            <person name="Purcell J."/>
            <person name="Lester P.J."/>
            <person name="Dearden P.K."/>
        </authorList>
    </citation>
    <scope>NUCLEOTIDE SEQUENCE</scope>
    <source>
        <strain evidence="13">Marl-1</strain>
    </source>
</reference>
<evidence type="ECO:0000256" key="11">
    <source>
        <dbReference type="SAM" id="MobiDB-lite"/>
    </source>
</evidence>
<dbReference type="GO" id="GO:0005886">
    <property type="term" value="C:plasma membrane"/>
    <property type="evidence" value="ECO:0007669"/>
    <property type="project" value="UniProtKB-SubCell"/>
</dbReference>
<evidence type="ECO:0000256" key="5">
    <source>
        <dbReference type="ARBA" id="ARBA00022692"/>
    </source>
</evidence>
<evidence type="ECO:0000256" key="10">
    <source>
        <dbReference type="ARBA" id="ARBA00023303"/>
    </source>
</evidence>
<keyword evidence="3" id="KW-0813">Transport</keyword>
<keyword evidence="9 12" id="KW-0472">Membrane</keyword>
<evidence type="ECO:0000256" key="1">
    <source>
        <dbReference type="ARBA" id="ARBA00004651"/>
    </source>
</evidence>
<comment type="similarity">
    <text evidence="2">Belongs to the otopetrin family.</text>
</comment>
<feature type="compositionally biased region" description="Basic residues" evidence="11">
    <location>
        <begin position="1151"/>
        <end position="1178"/>
    </location>
</feature>
<proteinExistence type="inferred from homology"/>
<protein>
    <recommendedName>
        <fullName evidence="15">Otopetrin-3</fullName>
    </recommendedName>
</protein>
<evidence type="ECO:0000256" key="4">
    <source>
        <dbReference type="ARBA" id="ARBA00022475"/>
    </source>
</evidence>
<feature type="transmembrane region" description="Helical" evidence="12">
    <location>
        <begin position="596"/>
        <end position="614"/>
    </location>
</feature>
<keyword evidence="8" id="KW-0406">Ion transport</keyword>
<accession>A0A834N1C1</accession>
<dbReference type="PANTHER" id="PTHR21522">
    <property type="entry name" value="PROTON CHANNEL OTOP"/>
    <property type="match status" value="1"/>
</dbReference>
<feature type="compositionally biased region" description="Low complexity" evidence="11">
    <location>
        <begin position="454"/>
        <end position="466"/>
    </location>
</feature>
<feature type="compositionally biased region" description="Basic and acidic residues" evidence="11">
    <location>
        <begin position="410"/>
        <end position="424"/>
    </location>
</feature>
<evidence type="ECO:0000256" key="8">
    <source>
        <dbReference type="ARBA" id="ARBA00023065"/>
    </source>
</evidence>
<evidence type="ECO:0008006" key="15">
    <source>
        <dbReference type="Google" id="ProtNLM"/>
    </source>
</evidence>
<feature type="region of interest" description="Disordered" evidence="11">
    <location>
        <begin position="400"/>
        <end position="466"/>
    </location>
</feature>
<feature type="transmembrane region" description="Helical" evidence="12">
    <location>
        <begin position="493"/>
        <end position="518"/>
    </location>
</feature>
<feature type="compositionally biased region" description="Polar residues" evidence="11">
    <location>
        <begin position="943"/>
        <end position="961"/>
    </location>
</feature>
<keyword evidence="6" id="KW-0375">Hydrogen ion transport</keyword>
<evidence type="ECO:0000256" key="12">
    <source>
        <dbReference type="SAM" id="Phobius"/>
    </source>
</evidence>
<feature type="compositionally biased region" description="Polar residues" evidence="11">
    <location>
        <begin position="1"/>
        <end position="17"/>
    </location>
</feature>
<evidence type="ECO:0000256" key="7">
    <source>
        <dbReference type="ARBA" id="ARBA00022989"/>
    </source>
</evidence>
<organism evidence="13 14">
    <name type="scientific">Vespula vulgaris</name>
    <name type="common">Yellow jacket</name>
    <name type="synonym">Wasp</name>
    <dbReference type="NCBI Taxonomy" id="7454"/>
    <lineage>
        <taxon>Eukaryota</taxon>
        <taxon>Metazoa</taxon>
        <taxon>Ecdysozoa</taxon>
        <taxon>Arthropoda</taxon>
        <taxon>Hexapoda</taxon>
        <taxon>Insecta</taxon>
        <taxon>Pterygota</taxon>
        <taxon>Neoptera</taxon>
        <taxon>Endopterygota</taxon>
        <taxon>Hymenoptera</taxon>
        <taxon>Apocrita</taxon>
        <taxon>Aculeata</taxon>
        <taxon>Vespoidea</taxon>
        <taxon>Vespidae</taxon>
        <taxon>Vespinae</taxon>
        <taxon>Vespula</taxon>
    </lineage>
</organism>
<keyword evidence="5 12" id="KW-0812">Transmembrane</keyword>